<dbReference type="FunFam" id="3.30.70.330:FF:000025">
    <property type="entry name" value="RNA-binding protein Musashi homolog 2 isoform X1"/>
    <property type="match status" value="1"/>
</dbReference>
<comment type="caution">
    <text evidence="7">The sequence shown here is derived from an EMBL/GenBank/DDBJ whole genome shotgun (WGS) entry which is preliminary data.</text>
</comment>
<dbReference type="PANTHER" id="PTHR48032">
    <property type="entry name" value="RNA-BINDING PROTEIN MUSASHI HOMOLOG RBP6"/>
    <property type="match status" value="1"/>
</dbReference>
<dbReference type="Pfam" id="PF00076">
    <property type="entry name" value="RRM_1"/>
    <property type="match status" value="2"/>
</dbReference>
<dbReference type="AlphaFoldDB" id="A0A2G8KQ96"/>
<dbReference type="PANTHER" id="PTHR48032:SF18">
    <property type="entry name" value="RRM DOMAIN-CONTAINING PROTEIN"/>
    <property type="match status" value="1"/>
</dbReference>
<evidence type="ECO:0000256" key="3">
    <source>
        <dbReference type="ARBA" id="ARBA00022737"/>
    </source>
</evidence>
<comment type="subcellular location">
    <subcellularLocation>
        <location evidence="1">Cytoplasm</location>
    </subcellularLocation>
</comment>
<dbReference type="GO" id="GO:0003729">
    <property type="term" value="F:mRNA binding"/>
    <property type="evidence" value="ECO:0007669"/>
    <property type="project" value="TreeGrafter"/>
</dbReference>
<keyword evidence="4 5" id="KW-0694">RNA-binding</keyword>
<evidence type="ECO:0000256" key="5">
    <source>
        <dbReference type="PROSITE-ProRule" id="PRU00176"/>
    </source>
</evidence>
<protein>
    <recommendedName>
        <fullName evidence="6">RRM domain-containing protein</fullName>
    </recommendedName>
</protein>
<dbReference type="Gene3D" id="3.30.70.330">
    <property type="match status" value="2"/>
</dbReference>
<dbReference type="STRING" id="307972.A0A2G8KQ96"/>
<dbReference type="SMART" id="SM00360">
    <property type="entry name" value="RRM"/>
    <property type="match status" value="2"/>
</dbReference>
<dbReference type="Proteomes" id="UP000230750">
    <property type="component" value="Unassembled WGS sequence"/>
</dbReference>
<feature type="domain" description="RRM" evidence="6">
    <location>
        <begin position="110"/>
        <end position="187"/>
    </location>
</feature>
<dbReference type="GO" id="GO:0006417">
    <property type="term" value="P:regulation of translation"/>
    <property type="evidence" value="ECO:0007669"/>
    <property type="project" value="TreeGrafter"/>
</dbReference>
<keyword evidence="2" id="KW-0963">Cytoplasm</keyword>
<evidence type="ECO:0000259" key="6">
    <source>
        <dbReference type="PROSITE" id="PS50102"/>
    </source>
</evidence>
<feature type="domain" description="RRM" evidence="6">
    <location>
        <begin position="21"/>
        <end position="108"/>
    </location>
</feature>
<name>A0A2G8KQ96_STIJA</name>
<reference evidence="7 8" key="1">
    <citation type="journal article" date="2017" name="PLoS Biol.">
        <title>The sea cucumber genome provides insights into morphological evolution and visceral regeneration.</title>
        <authorList>
            <person name="Zhang X."/>
            <person name="Sun L."/>
            <person name="Yuan J."/>
            <person name="Sun Y."/>
            <person name="Gao Y."/>
            <person name="Zhang L."/>
            <person name="Li S."/>
            <person name="Dai H."/>
            <person name="Hamel J.F."/>
            <person name="Liu C."/>
            <person name="Yu Y."/>
            <person name="Liu S."/>
            <person name="Lin W."/>
            <person name="Guo K."/>
            <person name="Jin S."/>
            <person name="Xu P."/>
            <person name="Storey K.B."/>
            <person name="Huan P."/>
            <person name="Zhang T."/>
            <person name="Zhou Y."/>
            <person name="Zhang J."/>
            <person name="Lin C."/>
            <person name="Li X."/>
            <person name="Xing L."/>
            <person name="Huo D."/>
            <person name="Sun M."/>
            <person name="Wang L."/>
            <person name="Mercier A."/>
            <person name="Li F."/>
            <person name="Yang H."/>
            <person name="Xiang J."/>
        </authorList>
    </citation>
    <scope>NUCLEOTIDE SEQUENCE [LARGE SCALE GENOMIC DNA]</scope>
    <source>
        <strain evidence="7">Shaxun</strain>
        <tissue evidence="7">Muscle</tissue>
    </source>
</reference>
<sequence length="339" mass="38239">MDSTSQQSTPRIEDSNVHDPGKMFVGGLSWNTTSDTLKEYFCKFGEVRECMIMRDPESKRSRGFGFVTFVDPLSVDQVLQSGDHRVDDKKVDPKKAIPKKAQVKPVTRTKKMFIGGLSQQTTVEDLKAYFAKYGQVEEASLMIDKNTKRSRGFGFIVFESEDIVDKVTEDHFHEVNNKMVETKKAQPKEVMQPHQNAKAKALMRGLCSSFYGFPYPAPLFIDQPGLKVNPSPFHQAGFHQLPRGAAYACAPVSPYVAVAVNGFAQGFLHHHPKSTVEATEREQSRTAGHLWKHYHSGRPKQPNRNGGLHSSHKSTAFKLWHWSTGALDNYSYFSQWILS</sequence>
<evidence type="ECO:0000256" key="2">
    <source>
        <dbReference type="ARBA" id="ARBA00022490"/>
    </source>
</evidence>
<organism evidence="7 8">
    <name type="scientific">Stichopus japonicus</name>
    <name type="common">Sea cucumber</name>
    <dbReference type="NCBI Taxonomy" id="307972"/>
    <lineage>
        <taxon>Eukaryota</taxon>
        <taxon>Metazoa</taxon>
        <taxon>Echinodermata</taxon>
        <taxon>Eleutherozoa</taxon>
        <taxon>Echinozoa</taxon>
        <taxon>Holothuroidea</taxon>
        <taxon>Aspidochirotacea</taxon>
        <taxon>Aspidochirotida</taxon>
        <taxon>Stichopodidae</taxon>
        <taxon>Apostichopus</taxon>
    </lineage>
</organism>
<dbReference type="SUPFAM" id="SSF54928">
    <property type="entry name" value="RNA-binding domain, RBD"/>
    <property type="match status" value="2"/>
</dbReference>
<proteinExistence type="predicted"/>
<keyword evidence="3" id="KW-0677">Repeat</keyword>
<gene>
    <name evidence="7" type="ORF">BSL78_13001</name>
</gene>
<dbReference type="InterPro" id="IPR000504">
    <property type="entry name" value="RRM_dom"/>
</dbReference>
<feature type="non-terminal residue" evidence="7">
    <location>
        <position position="339"/>
    </location>
</feature>
<keyword evidence="8" id="KW-1185">Reference proteome</keyword>
<evidence type="ECO:0000256" key="4">
    <source>
        <dbReference type="ARBA" id="ARBA00022884"/>
    </source>
</evidence>
<dbReference type="InterPro" id="IPR012677">
    <property type="entry name" value="Nucleotide-bd_a/b_plait_sf"/>
</dbReference>
<evidence type="ECO:0000256" key="1">
    <source>
        <dbReference type="ARBA" id="ARBA00004496"/>
    </source>
</evidence>
<accession>A0A2G8KQ96</accession>
<dbReference type="OrthoDB" id="1875751at2759"/>
<dbReference type="EMBL" id="MRZV01000433">
    <property type="protein sequence ID" value="PIK50128.1"/>
    <property type="molecule type" value="Genomic_DNA"/>
</dbReference>
<dbReference type="InterPro" id="IPR035979">
    <property type="entry name" value="RBD_domain_sf"/>
</dbReference>
<dbReference type="GO" id="GO:0005737">
    <property type="term" value="C:cytoplasm"/>
    <property type="evidence" value="ECO:0007669"/>
    <property type="project" value="UniProtKB-SubCell"/>
</dbReference>
<evidence type="ECO:0000313" key="7">
    <source>
        <dbReference type="EMBL" id="PIK50128.1"/>
    </source>
</evidence>
<evidence type="ECO:0000313" key="8">
    <source>
        <dbReference type="Proteomes" id="UP000230750"/>
    </source>
</evidence>
<dbReference type="PROSITE" id="PS50102">
    <property type="entry name" value="RRM"/>
    <property type="match status" value="2"/>
</dbReference>